<evidence type="ECO:0000259" key="7">
    <source>
        <dbReference type="Pfam" id="PF00081"/>
    </source>
</evidence>
<dbReference type="OrthoDB" id="9803125at2"/>
<dbReference type="GO" id="GO:0004784">
    <property type="term" value="F:superoxide dismutase activity"/>
    <property type="evidence" value="ECO:0007669"/>
    <property type="project" value="UniProtKB-EC"/>
</dbReference>
<dbReference type="InterPro" id="IPR036314">
    <property type="entry name" value="SOD_C_sf"/>
</dbReference>
<keyword evidence="10" id="KW-1185">Reference proteome</keyword>
<dbReference type="PIRSF" id="PIRSF000349">
    <property type="entry name" value="SODismutase"/>
    <property type="match status" value="1"/>
</dbReference>
<dbReference type="GO" id="GO:0005737">
    <property type="term" value="C:cytoplasm"/>
    <property type="evidence" value="ECO:0007669"/>
    <property type="project" value="TreeGrafter"/>
</dbReference>
<dbReference type="InterPro" id="IPR019832">
    <property type="entry name" value="Mn/Fe_SOD_C"/>
</dbReference>
<comment type="function">
    <text evidence="6">Destroys radicals which are normally produced within the cells and which are toxic to biological systems.</text>
</comment>
<dbReference type="Gene3D" id="3.55.40.20">
    <property type="entry name" value="Iron/manganese superoxide dismutase, C-terminal domain"/>
    <property type="match status" value="1"/>
</dbReference>
<dbReference type="InterPro" id="IPR019833">
    <property type="entry name" value="Mn/Fe_SOD_BS"/>
</dbReference>
<evidence type="ECO:0000256" key="6">
    <source>
        <dbReference type="RuleBase" id="RU000414"/>
    </source>
</evidence>
<dbReference type="STRING" id="36847.CLNEO_14020"/>
<dbReference type="Pfam" id="PF02777">
    <property type="entry name" value="Sod_Fe_C"/>
    <property type="match status" value="1"/>
</dbReference>
<feature type="binding site" evidence="5">
    <location>
        <position position="169"/>
    </location>
    <ligand>
        <name>Mn(2+)</name>
        <dbReference type="ChEBI" id="CHEBI:29035"/>
    </ligand>
</feature>
<dbReference type="Gene3D" id="1.10.287.990">
    <property type="entry name" value="Fe,Mn superoxide dismutase (SOD) domain"/>
    <property type="match status" value="1"/>
</dbReference>
<dbReference type="Proteomes" id="UP000070539">
    <property type="component" value="Unassembled WGS sequence"/>
</dbReference>
<dbReference type="PANTHER" id="PTHR43595">
    <property type="entry name" value="37S RIBOSOMAL PROTEIN S26, MITOCHONDRIAL"/>
    <property type="match status" value="1"/>
</dbReference>
<dbReference type="AlphaFoldDB" id="A0A136WFY1"/>
<evidence type="ECO:0000313" key="9">
    <source>
        <dbReference type="EMBL" id="KXL53431.1"/>
    </source>
</evidence>
<keyword evidence="3 5" id="KW-0479">Metal-binding</keyword>
<dbReference type="PROSITE" id="PS00088">
    <property type="entry name" value="SOD_MN"/>
    <property type="match status" value="1"/>
</dbReference>
<dbReference type="PRINTS" id="PR01703">
    <property type="entry name" value="MNSODISMTASE"/>
</dbReference>
<proteinExistence type="inferred from homology"/>
<dbReference type="Pfam" id="PF00081">
    <property type="entry name" value="Sod_Fe_N"/>
    <property type="match status" value="1"/>
</dbReference>
<gene>
    <name evidence="9" type="primary">sodA</name>
    <name evidence="9" type="ORF">CLNEO_14020</name>
</gene>
<evidence type="ECO:0000256" key="5">
    <source>
        <dbReference type="PIRSR" id="PIRSR000349-1"/>
    </source>
</evidence>
<keyword evidence="4 6" id="KW-0560">Oxidoreductase</keyword>
<feature type="binding site" evidence="5">
    <location>
        <position position="32"/>
    </location>
    <ligand>
        <name>Mn(2+)</name>
        <dbReference type="ChEBI" id="CHEBI:29035"/>
    </ligand>
</feature>
<dbReference type="EC" id="1.15.1.1" evidence="2 6"/>
<sequence>MENNMYPFVNLPLPYAFDALEPYIDTKTMEIHHDRQLQAYINQLNRVLSDFPVLQSMTLEELIINADELTDGLSIPIRNYGGGVYNHRFYFNGMQPPSDLTPRGRLIEMINAQYGNFYNFQEVVKREGLSVFGSGYAWLVFDDGRLRVITTPNQNCPLEQGLCPILALDVWEHAYFLKHYNLRGNYIDDWFRVINWEKADENYLNCIQNYQEMGMRRRK</sequence>
<dbReference type="PANTHER" id="PTHR43595:SF2">
    <property type="entry name" value="SMALL RIBOSOMAL SUBUNIT PROTEIN MS42"/>
    <property type="match status" value="1"/>
</dbReference>
<feature type="domain" description="Manganese/iron superoxide dismutase N-terminal" evidence="7">
    <location>
        <begin position="12"/>
        <end position="94"/>
    </location>
</feature>
<dbReference type="GO" id="GO:0046872">
    <property type="term" value="F:metal ion binding"/>
    <property type="evidence" value="ECO:0007669"/>
    <property type="project" value="UniProtKB-KW"/>
</dbReference>
<dbReference type="EMBL" id="LRVM01000003">
    <property type="protein sequence ID" value="KXL53431.1"/>
    <property type="molecule type" value="Genomic_DNA"/>
</dbReference>
<evidence type="ECO:0000256" key="2">
    <source>
        <dbReference type="ARBA" id="ARBA00012682"/>
    </source>
</evidence>
<feature type="binding site" evidence="5">
    <location>
        <position position="87"/>
    </location>
    <ligand>
        <name>Mn(2+)</name>
        <dbReference type="ChEBI" id="CHEBI:29035"/>
    </ligand>
</feature>
<feature type="binding site" evidence="5">
    <location>
        <position position="173"/>
    </location>
    <ligand>
        <name>Mn(2+)</name>
        <dbReference type="ChEBI" id="CHEBI:29035"/>
    </ligand>
</feature>
<evidence type="ECO:0000256" key="1">
    <source>
        <dbReference type="ARBA" id="ARBA00008714"/>
    </source>
</evidence>
<comment type="similarity">
    <text evidence="1 6">Belongs to the iron/manganese superoxide dismutase family.</text>
</comment>
<evidence type="ECO:0000256" key="3">
    <source>
        <dbReference type="ARBA" id="ARBA00022723"/>
    </source>
</evidence>
<dbReference type="InterPro" id="IPR001189">
    <property type="entry name" value="Mn/Fe_SOD"/>
</dbReference>
<dbReference type="RefSeq" id="WP_083531895.1">
    <property type="nucleotide sequence ID" value="NZ_LRVM01000003.1"/>
</dbReference>
<evidence type="ECO:0000259" key="8">
    <source>
        <dbReference type="Pfam" id="PF02777"/>
    </source>
</evidence>
<dbReference type="PATRIC" id="fig|36847.3.peg.1626"/>
<dbReference type="SUPFAM" id="SSF54719">
    <property type="entry name" value="Fe,Mn superoxide dismutase (SOD), C-terminal domain"/>
    <property type="match status" value="1"/>
</dbReference>
<accession>A0A136WFY1</accession>
<organism evidence="9 10">
    <name type="scientific">Anaerotignum neopropionicum</name>
    <dbReference type="NCBI Taxonomy" id="36847"/>
    <lineage>
        <taxon>Bacteria</taxon>
        <taxon>Bacillati</taxon>
        <taxon>Bacillota</taxon>
        <taxon>Clostridia</taxon>
        <taxon>Lachnospirales</taxon>
        <taxon>Anaerotignaceae</taxon>
        <taxon>Anaerotignum</taxon>
    </lineage>
</organism>
<comment type="caution">
    <text evidence="9">The sequence shown here is derived from an EMBL/GenBank/DDBJ whole genome shotgun (WGS) entry which is preliminary data.</text>
</comment>
<evidence type="ECO:0000256" key="4">
    <source>
        <dbReference type="ARBA" id="ARBA00023002"/>
    </source>
</evidence>
<evidence type="ECO:0000313" key="10">
    <source>
        <dbReference type="Proteomes" id="UP000070539"/>
    </source>
</evidence>
<comment type="catalytic activity">
    <reaction evidence="6">
        <text>2 superoxide + 2 H(+) = H2O2 + O2</text>
        <dbReference type="Rhea" id="RHEA:20696"/>
        <dbReference type="ChEBI" id="CHEBI:15378"/>
        <dbReference type="ChEBI" id="CHEBI:15379"/>
        <dbReference type="ChEBI" id="CHEBI:16240"/>
        <dbReference type="ChEBI" id="CHEBI:18421"/>
        <dbReference type="EC" id="1.15.1.1"/>
    </reaction>
</comment>
<dbReference type="SUPFAM" id="SSF46609">
    <property type="entry name" value="Fe,Mn superoxide dismutase (SOD), N-terminal domain"/>
    <property type="match status" value="1"/>
</dbReference>
<name>A0A136WFY1_9FIRM</name>
<protein>
    <recommendedName>
        <fullName evidence="2 6">Superoxide dismutase</fullName>
        <ecNumber evidence="2 6">1.15.1.1</ecNumber>
    </recommendedName>
</protein>
<dbReference type="InterPro" id="IPR036324">
    <property type="entry name" value="Mn/Fe_SOD_N_sf"/>
</dbReference>
<dbReference type="InterPro" id="IPR019831">
    <property type="entry name" value="Mn/Fe_SOD_N"/>
</dbReference>
<feature type="domain" description="Manganese/iron superoxide dismutase C-terminal" evidence="8">
    <location>
        <begin position="102"/>
        <end position="201"/>
    </location>
</feature>
<reference evidence="9 10" key="1">
    <citation type="submission" date="2016-01" db="EMBL/GenBank/DDBJ databases">
        <title>Genome sequence of Clostridium neopropionicum X4, DSM-3847.</title>
        <authorList>
            <person name="Poehlein A."/>
            <person name="Beck M.H."/>
            <person name="Bengelsdorf F.R."/>
            <person name="Daniel R."/>
            <person name="Duerre P."/>
        </authorList>
    </citation>
    <scope>NUCLEOTIDE SEQUENCE [LARGE SCALE GENOMIC DNA]</scope>
    <source>
        <strain evidence="9 10">DSM-3847</strain>
    </source>
</reference>